<sequence length="129" mass="14603">MEKYLKKSAKQLKQEMLEMTQALEKIRQEKISVYGEIFLDIVEGIDDAKRAEAYYKILAANASKAQKKILSDDIEDLKKLAGIIDEKIEKKISIDLERMDKSDNTTSINKANDGHGINENLSNDVIVNS</sequence>
<dbReference type="EMBL" id="CP024447">
    <property type="protein sequence ID" value="ATR80039.1"/>
    <property type="molecule type" value="Genomic_DNA"/>
</dbReference>
<evidence type="ECO:0000313" key="1">
    <source>
        <dbReference type="EMBL" id="ATR80039.1"/>
    </source>
</evidence>
<reference evidence="2" key="1">
    <citation type="submission" date="2017-10" db="EMBL/GenBank/DDBJ databases">
        <title>Complete genome sequence of Moraxella osloensis NP7 isolated from human skin.</title>
        <authorList>
            <person name="Lee K."/>
            <person name="Lim J.Y."/>
            <person name="Hwang I."/>
        </authorList>
    </citation>
    <scope>NUCLEOTIDE SEQUENCE [LARGE SCALE GENOMIC DNA]</scope>
    <source>
        <strain evidence="2">NP7</strain>
        <plasmid evidence="2">pnp7-4</plasmid>
    </source>
</reference>
<evidence type="ECO:0000313" key="2">
    <source>
        <dbReference type="Proteomes" id="UP000229340"/>
    </source>
</evidence>
<keyword evidence="1" id="KW-0614">Plasmid</keyword>
<name>A0A2D2LYE7_FAUOS</name>
<geneLocation type="plasmid" evidence="2">
    <name>pnp7-4</name>
</geneLocation>
<accession>A0A2D2LYE7</accession>
<gene>
    <name evidence="1" type="ORF">NP7_11870</name>
</gene>
<dbReference type="AlphaFoldDB" id="A0A2D2LYE7"/>
<proteinExistence type="predicted"/>
<dbReference type="Proteomes" id="UP000229340">
    <property type="component" value="Plasmid pNP7-4"/>
</dbReference>
<organism evidence="1 2">
    <name type="scientific">Faucicola osloensis</name>
    <name type="common">Moraxella osloensis</name>
    <dbReference type="NCBI Taxonomy" id="34062"/>
    <lineage>
        <taxon>Bacteria</taxon>
        <taxon>Pseudomonadati</taxon>
        <taxon>Pseudomonadota</taxon>
        <taxon>Gammaproteobacteria</taxon>
        <taxon>Moraxellales</taxon>
        <taxon>Moraxellaceae</taxon>
        <taxon>Faucicola</taxon>
    </lineage>
</organism>
<protein>
    <submittedName>
        <fullName evidence="1">Uncharacterized protein</fullName>
    </submittedName>
</protein>
<dbReference type="RefSeq" id="WP_100271332.1">
    <property type="nucleotide sequence ID" value="NZ_CP024447.1"/>
</dbReference>